<dbReference type="EMBL" id="CP000859">
    <property type="protein sequence ID" value="ABW66139.1"/>
    <property type="molecule type" value="Genomic_DNA"/>
</dbReference>
<evidence type="ECO:0000313" key="14">
    <source>
        <dbReference type="Proteomes" id="UP000008561"/>
    </source>
</evidence>
<protein>
    <submittedName>
        <fullName evidence="13">Type IV pilus secretin PilQ</fullName>
    </submittedName>
</protein>
<feature type="signal peptide" evidence="11">
    <location>
        <begin position="1"/>
        <end position="34"/>
    </location>
</feature>
<evidence type="ECO:0000256" key="5">
    <source>
        <dbReference type="ARBA" id="ARBA00022729"/>
    </source>
</evidence>
<dbReference type="Pfam" id="PF00263">
    <property type="entry name" value="Secretin"/>
    <property type="match status" value="1"/>
</dbReference>
<keyword evidence="7" id="KW-0998">Cell outer membrane</keyword>
<dbReference type="InterPro" id="IPR004846">
    <property type="entry name" value="T2SS/T3SS_dom"/>
</dbReference>
<feature type="coiled-coil region" evidence="9">
    <location>
        <begin position="657"/>
        <end position="684"/>
    </location>
</feature>
<dbReference type="PRINTS" id="PR00811">
    <property type="entry name" value="BCTERIALGSPD"/>
</dbReference>
<evidence type="ECO:0000256" key="11">
    <source>
        <dbReference type="SAM" id="SignalP"/>
    </source>
</evidence>
<keyword evidence="9" id="KW-0175">Coiled coil</keyword>
<dbReference type="Gene3D" id="3.30.1370.120">
    <property type="match status" value="1"/>
</dbReference>
<accession>A8ZSX5</accession>
<dbReference type="InterPro" id="IPR011662">
    <property type="entry name" value="Secretin/TonB_short_N"/>
</dbReference>
<feature type="chain" id="PRO_5002731726" evidence="11">
    <location>
        <begin position="35"/>
        <end position="987"/>
    </location>
</feature>
<evidence type="ECO:0000256" key="1">
    <source>
        <dbReference type="ARBA" id="ARBA00004442"/>
    </source>
</evidence>
<name>A8ZSX5_DESOH</name>
<dbReference type="GO" id="GO:0009279">
    <property type="term" value="C:cell outer membrane"/>
    <property type="evidence" value="ECO:0007669"/>
    <property type="project" value="UniProtKB-SubCell"/>
</dbReference>
<keyword evidence="5 11" id="KW-0732">Signal</keyword>
<evidence type="ECO:0000256" key="2">
    <source>
        <dbReference type="ARBA" id="ARBA00006304"/>
    </source>
</evidence>
<dbReference type="AlphaFoldDB" id="A8ZSX5"/>
<dbReference type="InterPro" id="IPR004845">
    <property type="entry name" value="T2SS_GspD_CS"/>
</dbReference>
<gene>
    <name evidence="13" type="ordered locus">Dole_0329</name>
</gene>
<evidence type="ECO:0000256" key="8">
    <source>
        <dbReference type="RuleBase" id="RU004004"/>
    </source>
</evidence>
<keyword evidence="3 8" id="KW-0813">Transport</keyword>
<comment type="subcellular location">
    <subcellularLocation>
        <location evidence="1 8">Cell outer membrane</location>
    </subcellularLocation>
</comment>
<proteinExistence type="inferred from homology"/>
<dbReference type="InterPro" id="IPR005644">
    <property type="entry name" value="NolW-like"/>
</dbReference>
<dbReference type="InterPro" id="IPR038591">
    <property type="entry name" value="NolW-like_sf"/>
</dbReference>
<feature type="compositionally biased region" description="Low complexity" evidence="10">
    <location>
        <begin position="333"/>
        <end position="357"/>
    </location>
</feature>
<evidence type="ECO:0000313" key="13">
    <source>
        <dbReference type="EMBL" id="ABW66139.1"/>
    </source>
</evidence>
<feature type="domain" description="Secretin/TonB short N-terminal" evidence="12">
    <location>
        <begin position="602"/>
        <end position="651"/>
    </location>
</feature>
<keyword evidence="14" id="KW-1185">Reference proteome</keyword>
<sequence length="987" mass="106186">MHRMNAKKAAKVRGTLYFLSAILMVAMIAGCTPSAGVRQGTEATAPEATSDTGQLARRITGISVKDTPDAVVVSIQTNHLADYTLAEPPLEQAVVLYFPEAGLATTTADPAEPNDLVGTVTAAELIAGGPSKVVIPMQQPGLAYEAMRGQDNSLNILFNKTAVSPAPEAAWGQEEAAETVAAAETKEDASSVVEDATPAAPATLMEDITVTGDADALDITILADGAITDHKLRILKAPPRIVYDLPGIRSTHAGEQRIAVDSAIAGRVRHFAHPDYLRVVVDLKDDLYLGKARAYSLSNGLLIHVGEKETPALAAARKTGPVTTEARTSVAEAASVEPVDASPAVAPAPAEQEAEPAPAVAVKRSGKPAMVNRIDFMEEMDGRSAIEIGTTRPVDYEMLTISGNQLFLKLDNTDILSYRQRPLITTRFESAVDLILPVQTKKMKEQRFSAVNIDLREAVPYTIKQMDNTIRILFEPSSVAPNPAKEVVIPTELAIESLVTDTAGAPDIETAVTEPAPASEAPVTPPETDVPAPIGTVAAPEAAVPQTAPAFEAPTGMRTEPDAPAPSLFGKKKNFTGEPIALDFYKTDIRNVIRILKDVSGKNFAIDDDVSGSVTLSFVNPVPWDQVLDLILEMNNLGMVEADGIIRIATQATLVQQKESEKAALTAQQDMKKAEETLASLVTEYFSISYANAGEDILPHIEGLLSDRGHAKVDNRTNQVIMTDVEEKVEKAREIIAKIDKVTPQVMIKARIVETSSSFSREFGTEWGIDNRYNSPNINIGTDGAYRDEMGGTYTYDVALNSLSSPVQNLIGINFARIIGTPFSLDAKLSLMESTGDVKIISTPKVVTLDNKTATISQGIDYPYTVVEDGEADVKWKTIDLNLDVTPHVTPDDRISMKLNIQKNDVGEIINGEQSFNTKRASTELLVNDGDTVVIGGIIKEREGAGERGVPWISKIPVLGNLFKYKTRSDEKSELLIFITPNVVRLD</sequence>
<dbReference type="Proteomes" id="UP000008561">
    <property type="component" value="Chromosome"/>
</dbReference>
<dbReference type="Pfam" id="PF03958">
    <property type="entry name" value="Secretin_N"/>
    <property type="match status" value="1"/>
</dbReference>
<dbReference type="GO" id="GO:0009306">
    <property type="term" value="P:protein secretion"/>
    <property type="evidence" value="ECO:0007669"/>
    <property type="project" value="InterPro"/>
</dbReference>
<evidence type="ECO:0000256" key="6">
    <source>
        <dbReference type="ARBA" id="ARBA00023136"/>
    </source>
</evidence>
<dbReference type="NCBIfam" id="TIGR02515">
    <property type="entry name" value="IV_pilus_PilQ"/>
    <property type="match status" value="1"/>
</dbReference>
<evidence type="ECO:0000256" key="4">
    <source>
        <dbReference type="ARBA" id="ARBA00022692"/>
    </source>
</evidence>
<dbReference type="OrthoDB" id="9775455at2"/>
<evidence type="ECO:0000256" key="3">
    <source>
        <dbReference type="ARBA" id="ARBA00022448"/>
    </source>
</evidence>
<dbReference type="PANTHER" id="PTHR30604:SF1">
    <property type="entry name" value="DNA UTILIZATION PROTEIN HOFQ"/>
    <property type="match status" value="1"/>
</dbReference>
<dbReference type="PANTHER" id="PTHR30604">
    <property type="entry name" value="PROTEIN TRANSPORT PROTEIN HOFQ"/>
    <property type="match status" value="1"/>
</dbReference>
<dbReference type="eggNOG" id="COG4796">
    <property type="taxonomic scope" value="Bacteria"/>
</dbReference>
<dbReference type="PROSITE" id="PS00875">
    <property type="entry name" value="T2SP_D"/>
    <property type="match status" value="1"/>
</dbReference>
<feature type="region of interest" description="Disordered" evidence="10">
    <location>
        <begin position="331"/>
        <end position="357"/>
    </location>
</feature>
<dbReference type="HOGENOM" id="CLU_006756_0_0_7"/>
<reference evidence="13 14" key="1">
    <citation type="submission" date="2007-10" db="EMBL/GenBank/DDBJ databases">
        <title>Complete sequence of Desulfococcus oleovorans Hxd3.</title>
        <authorList>
            <consortium name="US DOE Joint Genome Institute"/>
            <person name="Copeland A."/>
            <person name="Lucas S."/>
            <person name="Lapidus A."/>
            <person name="Barry K."/>
            <person name="Glavina del Rio T."/>
            <person name="Dalin E."/>
            <person name="Tice H."/>
            <person name="Pitluck S."/>
            <person name="Kiss H."/>
            <person name="Brettin T."/>
            <person name="Bruce D."/>
            <person name="Detter J.C."/>
            <person name="Han C."/>
            <person name="Schmutz J."/>
            <person name="Larimer F."/>
            <person name="Land M."/>
            <person name="Hauser L."/>
            <person name="Kyrpides N."/>
            <person name="Kim E."/>
            <person name="Wawrik B."/>
            <person name="Richardson P."/>
        </authorList>
    </citation>
    <scope>NUCLEOTIDE SEQUENCE [LARGE SCALE GENOMIC DNA]</scope>
    <source>
        <strain evidence="14">DSM 6200 / JCM 39069 / Hxd3</strain>
    </source>
</reference>
<dbReference type="InterPro" id="IPR013355">
    <property type="entry name" value="Pilus_4_PilQ"/>
</dbReference>
<evidence type="ECO:0000259" key="12">
    <source>
        <dbReference type="SMART" id="SM00965"/>
    </source>
</evidence>
<dbReference type="eggNOG" id="COG3170">
    <property type="taxonomic scope" value="Bacteria"/>
</dbReference>
<dbReference type="InterPro" id="IPR049371">
    <property type="entry name" value="GspD-like_N0"/>
</dbReference>
<dbReference type="Gene3D" id="2.60.40.3500">
    <property type="match status" value="1"/>
</dbReference>
<comment type="similarity">
    <text evidence="2">Belongs to the bacterial secretin family. PilQ subfamily.</text>
</comment>
<organism evidence="13 14">
    <name type="scientific">Desulfosudis oleivorans (strain DSM 6200 / JCM 39069 / Hxd3)</name>
    <name type="common">Desulfococcus oleovorans</name>
    <dbReference type="NCBI Taxonomy" id="96561"/>
    <lineage>
        <taxon>Bacteria</taxon>
        <taxon>Pseudomonadati</taxon>
        <taxon>Thermodesulfobacteriota</taxon>
        <taxon>Desulfobacteria</taxon>
        <taxon>Desulfobacterales</taxon>
        <taxon>Desulfosudaceae</taxon>
        <taxon>Desulfosudis</taxon>
    </lineage>
</organism>
<dbReference type="Gene3D" id="3.30.1370.130">
    <property type="match status" value="1"/>
</dbReference>
<dbReference type="STRING" id="96561.Dole_0329"/>
<dbReference type="InterPro" id="IPR001775">
    <property type="entry name" value="GspD/PilQ"/>
</dbReference>
<evidence type="ECO:0000256" key="9">
    <source>
        <dbReference type="SAM" id="Coils"/>
    </source>
</evidence>
<dbReference type="KEGG" id="dol:Dole_0329"/>
<dbReference type="SMART" id="SM00965">
    <property type="entry name" value="STN"/>
    <property type="match status" value="1"/>
</dbReference>
<dbReference type="PROSITE" id="PS51257">
    <property type="entry name" value="PROKAR_LIPOPROTEIN"/>
    <property type="match status" value="1"/>
</dbReference>
<dbReference type="Pfam" id="PF21305">
    <property type="entry name" value="type_II_gspD_N0"/>
    <property type="match status" value="1"/>
</dbReference>
<evidence type="ECO:0000256" key="7">
    <source>
        <dbReference type="ARBA" id="ARBA00023237"/>
    </source>
</evidence>
<evidence type="ECO:0000256" key="10">
    <source>
        <dbReference type="SAM" id="MobiDB-lite"/>
    </source>
</evidence>
<dbReference type="InterPro" id="IPR051808">
    <property type="entry name" value="Type_IV_pilus_biogenesis"/>
</dbReference>
<keyword evidence="6" id="KW-0472">Membrane</keyword>
<keyword evidence="4" id="KW-0812">Transmembrane</keyword>